<sequence>MGSTTSRYCIQPGDTFWGLGQRFGYSAEAMQRANPGVDPNNLQ</sequence>
<reference evidence="2" key="1">
    <citation type="submission" date="2021-02" db="EMBL/GenBank/DDBJ databases">
        <authorList>
            <person name="Nowell W R."/>
        </authorList>
    </citation>
    <scope>NUCLEOTIDE SEQUENCE</scope>
</reference>
<feature type="non-terminal residue" evidence="2">
    <location>
        <position position="43"/>
    </location>
</feature>
<feature type="domain" description="LysM" evidence="1">
    <location>
        <begin position="6"/>
        <end position="43"/>
    </location>
</feature>
<dbReference type="AlphaFoldDB" id="A0A816UVK0"/>
<dbReference type="PROSITE" id="PS51782">
    <property type="entry name" value="LYSM"/>
    <property type="match status" value="1"/>
</dbReference>
<dbReference type="EMBL" id="CAJNRE010013429">
    <property type="protein sequence ID" value="CAF2118238.1"/>
    <property type="molecule type" value="Genomic_DNA"/>
</dbReference>
<protein>
    <recommendedName>
        <fullName evidence="1">LysM domain-containing protein</fullName>
    </recommendedName>
</protein>
<comment type="caution">
    <text evidence="2">The sequence shown here is derived from an EMBL/GenBank/DDBJ whole genome shotgun (WGS) entry which is preliminary data.</text>
</comment>
<dbReference type="InterPro" id="IPR036779">
    <property type="entry name" value="LysM_dom_sf"/>
</dbReference>
<evidence type="ECO:0000313" key="3">
    <source>
        <dbReference type="EMBL" id="CAF5170802.1"/>
    </source>
</evidence>
<name>A0A816UVK0_9BILA</name>
<organism evidence="2 4">
    <name type="scientific">Rotaria magnacalcarata</name>
    <dbReference type="NCBI Taxonomy" id="392030"/>
    <lineage>
        <taxon>Eukaryota</taxon>
        <taxon>Metazoa</taxon>
        <taxon>Spiralia</taxon>
        <taxon>Gnathifera</taxon>
        <taxon>Rotifera</taxon>
        <taxon>Eurotatoria</taxon>
        <taxon>Bdelloidea</taxon>
        <taxon>Philodinida</taxon>
        <taxon>Philodinidae</taxon>
        <taxon>Rotaria</taxon>
    </lineage>
</organism>
<dbReference type="Proteomes" id="UP000663824">
    <property type="component" value="Unassembled WGS sequence"/>
</dbReference>
<dbReference type="CDD" id="cd00118">
    <property type="entry name" value="LysM"/>
    <property type="match status" value="1"/>
</dbReference>
<proteinExistence type="predicted"/>
<dbReference type="Proteomes" id="UP000676336">
    <property type="component" value="Unassembled WGS sequence"/>
</dbReference>
<dbReference type="SUPFAM" id="SSF54106">
    <property type="entry name" value="LysM domain"/>
    <property type="match status" value="1"/>
</dbReference>
<evidence type="ECO:0000313" key="2">
    <source>
        <dbReference type="EMBL" id="CAF2118238.1"/>
    </source>
</evidence>
<evidence type="ECO:0000259" key="1">
    <source>
        <dbReference type="PROSITE" id="PS51782"/>
    </source>
</evidence>
<accession>A0A816UVK0</accession>
<dbReference type="InterPro" id="IPR018392">
    <property type="entry name" value="LysM"/>
</dbReference>
<dbReference type="Pfam" id="PF01476">
    <property type="entry name" value="LysM"/>
    <property type="match status" value="1"/>
</dbReference>
<dbReference type="Gene3D" id="3.10.350.10">
    <property type="entry name" value="LysM domain"/>
    <property type="match status" value="1"/>
</dbReference>
<dbReference type="EMBL" id="CAJOBI010311466">
    <property type="protein sequence ID" value="CAF5170802.1"/>
    <property type="molecule type" value="Genomic_DNA"/>
</dbReference>
<evidence type="ECO:0000313" key="4">
    <source>
        <dbReference type="Proteomes" id="UP000663824"/>
    </source>
</evidence>
<gene>
    <name evidence="2" type="ORF">MBJ925_LOCUS25449</name>
    <name evidence="3" type="ORF">SMN809_LOCUS65513</name>
</gene>